<reference evidence="1 2" key="1">
    <citation type="submission" date="2019-07" db="EMBL/GenBank/DDBJ databases">
        <title>The Draft Genome Sequence of Rhizobium tropici SARCC-755 Associated with Superior Nodulation on Pigeonpea (Cajanus cajan (L.) Millsp.).</title>
        <authorList>
            <person name="Bopape F.L."/>
            <person name="Hassen A.I."/>
            <person name="Swanevelder Z.H."/>
            <person name="Gwata E.T."/>
        </authorList>
    </citation>
    <scope>NUCLEOTIDE SEQUENCE [LARGE SCALE GENOMIC DNA]</scope>
    <source>
        <strain evidence="1 2">SARCC-755</strain>
    </source>
</reference>
<sequence>MREVSETGQATVSIFDPKKYRKEIAVMLGAPLHISPGSAGTSKAADFQEANAFPASIAQMEV</sequence>
<comment type="caution">
    <text evidence="1">The sequence shown here is derived from an EMBL/GenBank/DDBJ whole genome shotgun (WGS) entry which is preliminary data.</text>
</comment>
<proteinExistence type="predicted"/>
<dbReference type="AlphaFoldDB" id="A0A5B0W706"/>
<dbReference type="Proteomes" id="UP000323608">
    <property type="component" value="Unassembled WGS sequence"/>
</dbReference>
<protein>
    <submittedName>
        <fullName evidence="1">Uncharacterized protein</fullName>
    </submittedName>
</protein>
<dbReference type="OrthoDB" id="9907000at2"/>
<evidence type="ECO:0000313" key="2">
    <source>
        <dbReference type="Proteomes" id="UP000323608"/>
    </source>
</evidence>
<dbReference type="EMBL" id="VNIP01000006">
    <property type="protein sequence ID" value="KAA1182793.1"/>
    <property type="molecule type" value="Genomic_DNA"/>
</dbReference>
<organism evidence="1 2">
    <name type="scientific">Rhizobium tropici</name>
    <dbReference type="NCBI Taxonomy" id="398"/>
    <lineage>
        <taxon>Bacteria</taxon>
        <taxon>Pseudomonadati</taxon>
        <taxon>Pseudomonadota</taxon>
        <taxon>Alphaproteobacteria</taxon>
        <taxon>Hyphomicrobiales</taxon>
        <taxon>Rhizobiaceae</taxon>
        <taxon>Rhizobium/Agrobacterium group</taxon>
        <taxon>Rhizobium</taxon>
    </lineage>
</organism>
<evidence type="ECO:0000313" key="1">
    <source>
        <dbReference type="EMBL" id="KAA1182793.1"/>
    </source>
</evidence>
<name>A0A5B0W706_RHITR</name>
<dbReference type="RefSeq" id="WP_149634844.1">
    <property type="nucleotide sequence ID" value="NZ_VNIP01000006.1"/>
</dbReference>
<accession>A0A5B0W706</accession>
<gene>
    <name evidence="1" type="ORF">FP026_12075</name>
</gene>